<dbReference type="InterPro" id="IPR036097">
    <property type="entry name" value="HisK_dim/P_sf"/>
</dbReference>
<evidence type="ECO:0000259" key="6">
    <source>
        <dbReference type="PROSITE" id="PS50113"/>
    </source>
</evidence>
<comment type="catalytic activity">
    <reaction evidence="1">
        <text>ATP + protein L-histidine = ADP + protein N-phospho-L-histidine.</text>
        <dbReference type="EC" id="2.7.13.3"/>
    </reaction>
</comment>
<evidence type="ECO:0000256" key="3">
    <source>
        <dbReference type="ARBA" id="ARBA00022553"/>
    </source>
</evidence>
<dbReference type="Pfam" id="PF00512">
    <property type="entry name" value="HisKA"/>
    <property type="match status" value="1"/>
</dbReference>
<dbReference type="Pfam" id="PF13426">
    <property type="entry name" value="PAS_9"/>
    <property type="match status" value="1"/>
</dbReference>
<dbReference type="InterPro" id="IPR000014">
    <property type="entry name" value="PAS"/>
</dbReference>
<feature type="domain" description="PAS" evidence="5">
    <location>
        <begin position="25"/>
        <end position="65"/>
    </location>
</feature>
<keyword evidence="8" id="KW-1185">Reference proteome</keyword>
<dbReference type="Gene3D" id="3.30.450.20">
    <property type="entry name" value="PAS domain"/>
    <property type="match status" value="1"/>
</dbReference>
<dbReference type="Proteomes" id="UP001459204">
    <property type="component" value="Unassembled WGS sequence"/>
</dbReference>
<dbReference type="PRINTS" id="PR00344">
    <property type="entry name" value="BCTRLSENSOR"/>
</dbReference>
<comment type="caution">
    <text evidence="7">The sequence shown here is derived from an EMBL/GenBank/DDBJ whole genome shotgun (WGS) entry which is preliminary data.</text>
</comment>
<protein>
    <recommendedName>
        <fullName evidence="2">histidine kinase</fullName>
        <ecNumber evidence="2">2.7.13.3</ecNumber>
    </recommendedName>
</protein>
<dbReference type="Pfam" id="PF02518">
    <property type="entry name" value="HATPase_c"/>
    <property type="match status" value="1"/>
</dbReference>
<dbReference type="SUPFAM" id="SSF47384">
    <property type="entry name" value="Homodimeric domain of signal transducing histidine kinase"/>
    <property type="match status" value="1"/>
</dbReference>
<accession>A0ABU9J0Y9</accession>
<feature type="domain" description="Histidine kinase" evidence="4">
    <location>
        <begin position="155"/>
        <end position="374"/>
    </location>
</feature>
<sequence>MSKAVTTFDLDIEHLLLRNVTDYAIYMLDPQGFVLSWNAGGERIKGYFDTEIIGQHFSRFYAPEEIRRGDPERSLAIARSEGRYEAEGWRVRKDGSLFRASIVIDPIRQDGELLGFAKVTRDITEKYNAQQNLQRTERVLAQAQKVHAIGKLTLGVAHDFNNLLTVVMNCLDLLSATHKDDRSSQLIRAAMEAAERGSRLSRQMLAFSRAQELNPRLHDLNELVTRSMERYRQVAGAIVCCESDLKPDLPKIMVDADQLEAALMNLVSNARDAMSGGRIVISTGTCTPDSSLHPDADGRKEYVCVTVRDDGPGMTEEVRLRAMEPFFTTKDVGRGSGLGLSQVYGFAAQSDGFASIESTPGEGTAVTIAIPAAETPHA</sequence>
<gene>
    <name evidence="7" type="ORF">AAD027_11000</name>
</gene>
<dbReference type="InterPro" id="IPR036890">
    <property type="entry name" value="HATPase_C_sf"/>
</dbReference>
<dbReference type="InterPro" id="IPR003594">
    <property type="entry name" value="HATPase_dom"/>
</dbReference>
<dbReference type="EC" id="2.7.13.3" evidence="2"/>
<dbReference type="InterPro" id="IPR003661">
    <property type="entry name" value="HisK_dim/P_dom"/>
</dbReference>
<keyword evidence="7" id="KW-0067">ATP-binding</keyword>
<dbReference type="SUPFAM" id="SSF55785">
    <property type="entry name" value="PYP-like sensor domain (PAS domain)"/>
    <property type="match status" value="1"/>
</dbReference>
<keyword evidence="7" id="KW-0547">Nucleotide-binding</keyword>
<evidence type="ECO:0000313" key="7">
    <source>
        <dbReference type="EMBL" id="MEL1264892.1"/>
    </source>
</evidence>
<dbReference type="RefSeq" id="WP_341726074.1">
    <property type="nucleotide sequence ID" value="NZ_JBBWWT010000004.1"/>
</dbReference>
<organism evidence="7 8">
    <name type="scientific">Pseudoxanthomonas putridarboris</name>
    <dbReference type="NCBI Taxonomy" id="752605"/>
    <lineage>
        <taxon>Bacteria</taxon>
        <taxon>Pseudomonadati</taxon>
        <taxon>Pseudomonadota</taxon>
        <taxon>Gammaproteobacteria</taxon>
        <taxon>Lysobacterales</taxon>
        <taxon>Lysobacteraceae</taxon>
        <taxon>Pseudoxanthomonas</taxon>
    </lineage>
</organism>
<dbReference type="PANTHER" id="PTHR43065:SF49">
    <property type="entry name" value="HISTIDINE KINASE"/>
    <property type="match status" value="1"/>
</dbReference>
<dbReference type="PROSITE" id="PS50112">
    <property type="entry name" value="PAS"/>
    <property type="match status" value="1"/>
</dbReference>
<dbReference type="Gene3D" id="1.10.287.130">
    <property type="match status" value="1"/>
</dbReference>
<evidence type="ECO:0000259" key="4">
    <source>
        <dbReference type="PROSITE" id="PS50109"/>
    </source>
</evidence>
<dbReference type="InterPro" id="IPR005467">
    <property type="entry name" value="His_kinase_dom"/>
</dbReference>
<dbReference type="InterPro" id="IPR004358">
    <property type="entry name" value="Sig_transdc_His_kin-like_C"/>
</dbReference>
<dbReference type="InterPro" id="IPR000700">
    <property type="entry name" value="PAS-assoc_C"/>
</dbReference>
<reference evidence="7 8" key="1">
    <citation type="submission" date="2024-04" db="EMBL/GenBank/DDBJ databases">
        <title>Draft genome sequence of Pseudoxanthomonas putridarboris WD12.</title>
        <authorList>
            <person name="Oh J."/>
        </authorList>
    </citation>
    <scope>NUCLEOTIDE SEQUENCE [LARGE SCALE GENOMIC DNA]</scope>
    <source>
        <strain evidence="7 8">WD12</strain>
    </source>
</reference>
<keyword evidence="3" id="KW-0597">Phosphoprotein</keyword>
<dbReference type="InterPro" id="IPR035965">
    <property type="entry name" value="PAS-like_dom_sf"/>
</dbReference>
<dbReference type="SUPFAM" id="SSF55874">
    <property type="entry name" value="ATPase domain of HSP90 chaperone/DNA topoisomerase II/histidine kinase"/>
    <property type="match status" value="1"/>
</dbReference>
<dbReference type="PROSITE" id="PS50109">
    <property type="entry name" value="HIS_KIN"/>
    <property type="match status" value="1"/>
</dbReference>
<dbReference type="CDD" id="cd00130">
    <property type="entry name" value="PAS"/>
    <property type="match status" value="1"/>
</dbReference>
<dbReference type="Gene3D" id="3.30.565.10">
    <property type="entry name" value="Histidine kinase-like ATPase, C-terminal domain"/>
    <property type="match status" value="1"/>
</dbReference>
<dbReference type="NCBIfam" id="TIGR00229">
    <property type="entry name" value="sensory_box"/>
    <property type="match status" value="1"/>
</dbReference>
<dbReference type="CDD" id="cd00082">
    <property type="entry name" value="HisKA"/>
    <property type="match status" value="1"/>
</dbReference>
<evidence type="ECO:0000313" key="8">
    <source>
        <dbReference type="Proteomes" id="UP001459204"/>
    </source>
</evidence>
<dbReference type="PANTHER" id="PTHR43065">
    <property type="entry name" value="SENSOR HISTIDINE KINASE"/>
    <property type="match status" value="1"/>
</dbReference>
<dbReference type="SMART" id="SM00387">
    <property type="entry name" value="HATPase_c"/>
    <property type="match status" value="1"/>
</dbReference>
<feature type="domain" description="PAC" evidence="6">
    <location>
        <begin position="84"/>
        <end position="135"/>
    </location>
</feature>
<name>A0ABU9J0Y9_9GAMM</name>
<dbReference type="EMBL" id="JBBWWT010000004">
    <property type="protein sequence ID" value="MEL1264892.1"/>
    <property type="molecule type" value="Genomic_DNA"/>
</dbReference>
<evidence type="ECO:0000256" key="2">
    <source>
        <dbReference type="ARBA" id="ARBA00012438"/>
    </source>
</evidence>
<dbReference type="SMART" id="SM00388">
    <property type="entry name" value="HisKA"/>
    <property type="match status" value="1"/>
</dbReference>
<dbReference type="GO" id="GO:0005524">
    <property type="term" value="F:ATP binding"/>
    <property type="evidence" value="ECO:0007669"/>
    <property type="project" value="UniProtKB-KW"/>
</dbReference>
<dbReference type="PROSITE" id="PS50113">
    <property type="entry name" value="PAC"/>
    <property type="match status" value="1"/>
</dbReference>
<evidence type="ECO:0000256" key="1">
    <source>
        <dbReference type="ARBA" id="ARBA00000085"/>
    </source>
</evidence>
<proteinExistence type="predicted"/>
<evidence type="ECO:0000259" key="5">
    <source>
        <dbReference type="PROSITE" id="PS50112"/>
    </source>
</evidence>